<dbReference type="Pfam" id="PF07589">
    <property type="entry name" value="PEP-CTERM"/>
    <property type="match status" value="1"/>
</dbReference>
<dbReference type="InterPro" id="IPR013424">
    <property type="entry name" value="Ice-binding_C"/>
</dbReference>
<feature type="chain" id="PRO_5045325538" evidence="1">
    <location>
        <begin position="26"/>
        <end position="215"/>
    </location>
</feature>
<dbReference type="NCBIfam" id="TIGR02595">
    <property type="entry name" value="PEP_CTERM"/>
    <property type="match status" value="1"/>
</dbReference>
<dbReference type="EMBL" id="JAJNOC010000001">
    <property type="protein sequence ID" value="MCD2514755.1"/>
    <property type="molecule type" value="Genomic_DNA"/>
</dbReference>
<accession>A0ABS8PZ32</accession>
<dbReference type="RefSeq" id="WP_231056104.1">
    <property type="nucleotide sequence ID" value="NZ_JAJNOC010000001.1"/>
</dbReference>
<dbReference type="NCBIfam" id="NF038129">
    <property type="entry name" value="PEP_NF038129"/>
    <property type="match status" value="1"/>
</dbReference>
<reference evidence="3" key="1">
    <citation type="submission" date="2021-11" db="EMBL/GenBank/DDBJ databases">
        <title>The complete genome of Massilia sp sp. G4R7.</title>
        <authorList>
            <person name="Liu L."/>
            <person name="Yue J."/>
            <person name="Yuan J."/>
            <person name="Yang F."/>
            <person name="Li L."/>
        </authorList>
    </citation>
    <scope>NUCLEOTIDE SEQUENCE</scope>
    <source>
        <strain evidence="3">G4R7</strain>
    </source>
</reference>
<proteinExistence type="predicted"/>
<evidence type="ECO:0000313" key="3">
    <source>
        <dbReference type="EMBL" id="MCD2514755.1"/>
    </source>
</evidence>
<name>A0ABS8PZ32_9BURK</name>
<evidence type="ECO:0000256" key="1">
    <source>
        <dbReference type="SAM" id="SignalP"/>
    </source>
</evidence>
<feature type="signal peptide" evidence="1">
    <location>
        <begin position="1"/>
        <end position="25"/>
    </location>
</feature>
<evidence type="ECO:0000259" key="2">
    <source>
        <dbReference type="Pfam" id="PF07589"/>
    </source>
</evidence>
<evidence type="ECO:0000313" key="4">
    <source>
        <dbReference type="Proteomes" id="UP001179361"/>
    </source>
</evidence>
<gene>
    <name evidence="3" type="ORF">LQ564_00330</name>
</gene>
<organism evidence="3 4">
    <name type="scientific">Massilia phyllostachyos</name>
    <dbReference type="NCBI Taxonomy" id="2898585"/>
    <lineage>
        <taxon>Bacteria</taxon>
        <taxon>Pseudomonadati</taxon>
        <taxon>Pseudomonadota</taxon>
        <taxon>Betaproteobacteria</taxon>
        <taxon>Burkholderiales</taxon>
        <taxon>Oxalobacteraceae</taxon>
        <taxon>Telluria group</taxon>
        <taxon>Massilia</taxon>
    </lineage>
</organism>
<keyword evidence="1" id="KW-0732">Signal</keyword>
<feature type="domain" description="Ice-binding protein C-terminal" evidence="2">
    <location>
        <begin position="176"/>
        <end position="198"/>
    </location>
</feature>
<dbReference type="Proteomes" id="UP001179361">
    <property type="component" value="Unassembled WGS sequence"/>
</dbReference>
<sequence>MRNLMKRFSLCLFALALFASNAAQALPTYQVKVDTRGLSGTALMDFTFLANAGATPAHAILSNFSGAFGDEYERSAGVTGNAADGLVLGNQDGGDWLTRYVLLGGWFSFDVSFDGAFATTEGVDATLFNASLYTEDFSDYIGTVGSFAAFSLLPQVDGVPGEIVISAADGLATVAQVPEPSSLLLVLLAFGALAWTRRNAAQCESAHGARLAAHV</sequence>
<comment type="caution">
    <text evidence="3">The sequence shown here is derived from an EMBL/GenBank/DDBJ whole genome shotgun (WGS) entry which is preliminary data.</text>
</comment>
<keyword evidence="4" id="KW-1185">Reference proteome</keyword>
<protein>
    <submittedName>
        <fullName evidence="3">NF038129 family PEP-CTERM protein</fullName>
    </submittedName>
</protein>